<gene>
    <name evidence="3" type="ORF">MBCUR_05450</name>
</gene>
<dbReference type="SUPFAM" id="SSF54001">
    <property type="entry name" value="Cysteine proteinases"/>
    <property type="match status" value="1"/>
</dbReference>
<sequence length="329" mass="36368">MVGVKWVIDGNTITIRCYPKKKGVPYKLTQKTWSRTCPTCKKKNILIGKGAGKGEWGPEGGVFCSNPNCDADFCGVTGRDTKIGSTRKLTPASNVTSSSATKINDKKINDAITEFNEDSEPKREFKITIPVDKRIIAGHYAMINIPVGVIPLNPYFVTSVNTKGGTMDVTLNNYVPVPDENYTPPNDSKTSGASGTVKATGKAGSKIEQDLMNKGAELKTINKIYNYIRKAGSYGMKYSYYFNHIKGGDTDKFHPASAKYCINNKKANCTDFAWIFWAMCKGAGIKVEVWHGHANFPRRIGHLWNKYQGKIYDCSVTRKPTGYSGRKVI</sequence>
<evidence type="ECO:0000313" key="4">
    <source>
        <dbReference type="Proteomes" id="UP000077245"/>
    </source>
</evidence>
<protein>
    <submittedName>
        <fullName evidence="3">Transglutaminase-like superfamily protein</fullName>
    </submittedName>
</protein>
<feature type="region of interest" description="Disordered" evidence="1">
    <location>
        <begin position="181"/>
        <end position="201"/>
    </location>
</feature>
<evidence type="ECO:0000259" key="2">
    <source>
        <dbReference type="Pfam" id="PF01841"/>
    </source>
</evidence>
<dbReference type="PATRIC" id="fig|49547.3.peg.570"/>
<comment type="caution">
    <text evidence="3">The sequence shown here is derived from an EMBL/GenBank/DDBJ whole genome shotgun (WGS) entry which is preliminary data.</text>
</comment>
<dbReference type="InterPro" id="IPR038765">
    <property type="entry name" value="Papain-like_cys_pep_sf"/>
</dbReference>
<feature type="domain" description="Transglutaminase-like" evidence="2">
    <location>
        <begin position="213"/>
        <end position="306"/>
    </location>
</feature>
<dbReference type="Gene3D" id="3.10.620.30">
    <property type="match status" value="1"/>
</dbReference>
<dbReference type="STRING" id="49547.MBCUR_05450"/>
<dbReference type="InterPro" id="IPR002931">
    <property type="entry name" value="Transglutaminase-like"/>
</dbReference>
<dbReference type="AlphaFoldDB" id="A0A166CB30"/>
<reference evidence="3 4" key="1">
    <citation type="submission" date="2016-04" db="EMBL/GenBank/DDBJ databases">
        <title>Genome sequence of Methanobrevibacter curvatus DSM 11111.</title>
        <authorList>
            <person name="Poehlein A."/>
            <person name="Seedorf H."/>
            <person name="Daniel R."/>
        </authorList>
    </citation>
    <scope>NUCLEOTIDE SEQUENCE [LARGE SCALE GENOMIC DNA]</scope>
    <source>
        <strain evidence="3 4">DSM 11111</strain>
    </source>
</reference>
<dbReference type="OrthoDB" id="81943at2157"/>
<feature type="compositionally biased region" description="Polar residues" evidence="1">
    <location>
        <begin position="183"/>
        <end position="194"/>
    </location>
</feature>
<name>A0A166CB30_9EURY</name>
<dbReference type="EMBL" id="LWMV01000105">
    <property type="protein sequence ID" value="KZX14321.1"/>
    <property type="molecule type" value="Genomic_DNA"/>
</dbReference>
<dbReference type="Pfam" id="PF01841">
    <property type="entry name" value="Transglut_core"/>
    <property type="match status" value="1"/>
</dbReference>
<dbReference type="Proteomes" id="UP000077245">
    <property type="component" value="Unassembled WGS sequence"/>
</dbReference>
<evidence type="ECO:0000313" key="3">
    <source>
        <dbReference type="EMBL" id="KZX14321.1"/>
    </source>
</evidence>
<proteinExistence type="predicted"/>
<keyword evidence="4" id="KW-1185">Reference proteome</keyword>
<evidence type="ECO:0000256" key="1">
    <source>
        <dbReference type="SAM" id="MobiDB-lite"/>
    </source>
</evidence>
<dbReference type="RefSeq" id="WP_067089885.1">
    <property type="nucleotide sequence ID" value="NZ_LWMV01000105.1"/>
</dbReference>
<organism evidence="3 4">
    <name type="scientific">Methanobrevibacter curvatus</name>
    <dbReference type="NCBI Taxonomy" id="49547"/>
    <lineage>
        <taxon>Archaea</taxon>
        <taxon>Methanobacteriati</taxon>
        <taxon>Methanobacteriota</taxon>
        <taxon>Methanomada group</taxon>
        <taxon>Methanobacteria</taxon>
        <taxon>Methanobacteriales</taxon>
        <taxon>Methanobacteriaceae</taxon>
        <taxon>Methanobrevibacter</taxon>
    </lineage>
</organism>
<accession>A0A166CB30</accession>